<reference evidence="7" key="1">
    <citation type="submission" date="2015-08" db="EMBL/GenBank/DDBJ databases">
        <title>Genome sequencing project for genomic taxonomy and phylogenomics of Bacillus-like bacteria.</title>
        <authorList>
            <person name="Liu B."/>
            <person name="Wang J."/>
            <person name="Zhu Y."/>
            <person name="Liu G."/>
            <person name="Chen Q."/>
            <person name="Chen Z."/>
            <person name="Lan J."/>
            <person name="Che J."/>
            <person name="Ge C."/>
            <person name="Shi H."/>
            <person name="Pan Z."/>
            <person name="Liu X."/>
        </authorList>
    </citation>
    <scope>NUCLEOTIDE SEQUENCE [LARGE SCALE GENOMIC DNA]</scope>
    <source>
        <strain evidence="7">FJAT-4402</strain>
    </source>
</reference>
<evidence type="ECO:0000259" key="5">
    <source>
        <dbReference type="PROSITE" id="PS51464"/>
    </source>
</evidence>
<dbReference type="PROSITE" id="PS51071">
    <property type="entry name" value="HTH_RPIR"/>
    <property type="match status" value="1"/>
</dbReference>
<reference evidence="6 7" key="2">
    <citation type="journal article" date="2016" name="Int. J. Syst. Evol. Microbiol.">
        <title>Bacillus gobiensis sp. nov., isolated from a soil sample.</title>
        <authorList>
            <person name="Liu B."/>
            <person name="Liu G.H."/>
            <person name="Cetin S."/>
            <person name="Schumann P."/>
            <person name="Pan Z.Z."/>
            <person name="Chen Q.Q."/>
        </authorList>
    </citation>
    <scope>NUCLEOTIDE SEQUENCE [LARGE SCALE GENOMIC DNA]</scope>
    <source>
        <strain evidence="6 7">FJAT-4402</strain>
    </source>
</reference>
<evidence type="ECO:0000256" key="3">
    <source>
        <dbReference type="ARBA" id="ARBA00023163"/>
    </source>
</evidence>
<protein>
    <recommendedName>
        <fullName evidence="8">Transcriptional regulator</fullName>
    </recommendedName>
</protein>
<dbReference type="InterPro" id="IPR047640">
    <property type="entry name" value="RpiR-like"/>
</dbReference>
<dbReference type="SUPFAM" id="SSF46689">
    <property type="entry name" value="Homeodomain-like"/>
    <property type="match status" value="1"/>
</dbReference>
<evidence type="ECO:0000313" key="6">
    <source>
        <dbReference type="EMBL" id="ALC80331.1"/>
    </source>
</evidence>
<dbReference type="PANTHER" id="PTHR30514">
    <property type="entry name" value="GLUCOKINASE"/>
    <property type="match status" value="1"/>
</dbReference>
<accession>A0A0M5J9D8</accession>
<evidence type="ECO:0008006" key="8">
    <source>
        <dbReference type="Google" id="ProtNLM"/>
    </source>
</evidence>
<dbReference type="Pfam" id="PF01418">
    <property type="entry name" value="HTH_6"/>
    <property type="match status" value="1"/>
</dbReference>
<dbReference type="STRING" id="1441095.AM592_00990"/>
<keyword evidence="1" id="KW-0805">Transcription regulation</keyword>
<dbReference type="AlphaFoldDB" id="A0A0M5J9D8"/>
<dbReference type="InterPro" id="IPR046348">
    <property type="entry name" value="SIS_dom_sf"/>
</dbReference>
<evidence type="ECO:0000256" key="2">
    <source>
        <dbReference type="ARBA" id="ARBA00023125"/>
    </source>
</evidence>
<dbReference type="GO" id="GO:0003700">
    <property type="term" value="F:DNA-binding transcription factor activity"/>
    <property type="evidence" value="ECO:0007669"/>
    <property type="project" value="InterPro"/>
</dbReference>
<feature type="domain" description="SIS" evidence="5">
    <location>
        <begin position="126"/>
        <end position="264"/>
    </location>
</feature>
<dbReference type="CDD" id="cd05013">
    <property type="entry name" value="SIS_RpiR"/>
    <property type="match status" value="1"/>
</dbReference>
<evidence type="ECO:0000259" key="4">
    <source>
        <dbReference type="PROSITE" id="PS51071"/>
    </source>
</evidence>
<dbReference type="GO" id="GO:0003677">
    <property type="term" value="F:DNA binding"/>
    <property type="evidence" value="ECO:0007669"/>
    <property type="project" value="UniProtKB-KW"/>
</dbReference>
<sequence length="284" mass="31962">MSVKNLIISKIQSSNKPITKSQKLVADFMIKNVEKSTYMTANQIGTEAGVSETTVIRFALSLGYKSFSDLQEDFRERIITDQTVKRFQQANKEMGEKDTIASSFHLDSENLNKTYEQINRESFGKAVDLICQANKTCVIGFRSSSTDANYLGFSLHAMLGNVSTITSTGMEFEDCLRNSDEETVIIAISFSRYTAFVVEAIQYLKKEKNCKVITITDGIHSPLIAFSDEVFIVEVRSFTPINSHVASIALCNSFISSIGQKQTHRIENNLNSLEDYLRKINIFY</sequence>
<dbReference type="PATRIC" id="fig|1441095.3.peg.219"/>
<dbReference type="EMBL" id="CP012600">
    <property type="protein sequence ID" value="ALC80331.1"/>
    <property type="molecule type" value="Genomic_DNA"/>
</dbReference>
<dbReference type="InterPro" id="IPR001347">
    <property type="entry name" value="SIS_dom"/>
</dbReference>
<dbReference type="InterPro" id="IPR036388">
    <property type="entry name" value="WH-like_DNA-bd_sf"/>
</dbReference>
<proteinExistence type="predicted"/>
<gene>
    <name evidence="6" type="ORF">AM592_00990</name>
</gene>
<dbReference type="PROSITE" id="PS51464">
    <property type="entry name" value="SIS"/>
    <property type="match status" value="1"/>
</dbReference>
<evidence type="ECO:0000313" key="7">
    <source>
        <dbReference type="Proteomes" id="UP000067625"/>
    </source>
</evidence>
<dbReference type="Gene3D" id="3.40.50.10490">
    <property type="entry name" value="Glucose-6-phosphate isomerase like protein, domain 1"/>
    <property type="match status" value="1"/>
</dbReference>
<feature type="domain" description="HTH rpiR-type" evidence="4">
    <location>
        <begin position="5"/>
        <end position="81"/>
    </location>
</feature>
<keyword evidence="2" id="KW-0238">DNA-binding</keyword>
<keyword evidence="3" id="KW-0804">Transcription</keyword>
<organism evidence="6 7">
    <name type="scientific">Bacillus gobiensis</name>
    <dbReference type="NCBI Taxonomy" id="1441095"/>
    <lineage>
        <taxon>Bacteria</taxon>
        <taxon>Bacillati</taxon>
        <taxon>Bacillota</taxon>
        <taxon>Bacilli</taxon>
        <taxon>Bacillales</taxon>
        <taxon>Bacillaceae</taxon>
        <taxon>Bacillus</taxon>
    </lineage>
</organism>
<dbReference type="SUPFAM" id="SSF53697">
    <property type="entry name" value="SIS domain"/>
    <property type="match status" value="1"/>
</dbReference>
<evidence type="ECO:0000256" key="1">
    <source>
        <dbReference type="ARBA" id="ARBA00023015"/>
    </source>
</evidence>
<dbReference type="PANTHER" id="PTHR30514:SF18">
    <property type="entry name" value="RPIR-FAMILY TRANSCRIPTIONAL REGULATOR"/>
    <property type="match status" value="1"/>
</dbReference>
<name>A0A0M5J9D8_9BACI</name>
<dbReference type="Pfam" id="PF01380">
    <property type="entry name" value="SIS"/>
    <property type="match status" value="1"/>
</dbReference>
<dbReference type="GO" id="GO:0097367">
    <property type="term" value="F:carbohydrate derivative binding"/>
    <property type="evidence" value="ECO:0007669"/>
    <property type="project" value="InterPro"/>
</dbReference>
<keyword evidence="7" id="KW-1185">Reference proteome</keyword>
<dbReference type="InterPro" id="IPR035472">
    <property type="entry name" value="RpiR-like_SIS"/>
</dbReference>
<dbReference type="GO" id="GO:1901135">
    <property type="term" value="P:carbohydrate derivative metabolic process"/>
    <property type="evidence" value="ECO:0007669"/>
    <property type="project" value="InterPro"/>
</dbReference>
<dbReference type="Gene3D" id="1.10.10.10">
    <property type="entry name" value="Winged helix-like DNA-binding domain superfamily/Winged helix DNA-binding domain"/>
    <property type="match status" value="1"/>
</dbReference>
<dbReference type="InterPro" id="IPR009057">
    <property type="entry name" value="Homeodomain-like_sf"/>
</dbReference>
<dbReference type="InterPro" id="IPR000281">
    <property type="entry name" value="HTH_RpiR"/>
</dbReference>
<dbReference type="Proteomes" id="UP000067625">
    <property type="component" value="Chromosome"/>
</dbReference>